<evidence type="ECO:0000256" key="1">
    <source>
        <dbReference type="ARBA" id="ARBA00005806"/>
    </source>
</evidence>
<accession>A0A0F9FEZ9</accession>
<organism evidence="2">
    <name type="scientific">marine sediment metagenome</name>
    <dbReference type="NCBI Taxonomy" id="412755"/>
    <lineage>
        <taxon>unclassified sequences</taxon>
        <taxon>metagenomes</taxon>
        <taxon>ecological metagenomes</taxon>
    </lineage>
</organism>
<dbReference type="PANTHER" id="PTHR30548">
    <property type="entry name" value="2-HYDROXYGLUTARYL-COA DEHYDRATASE, D-COMPONENT-RELATED"/>
    <property type="match status" value="1"/>
</dbReference>
<dbReference type="Gene3D" id="3.40.50.11890">
    <property type="match status" value="1"/>
</dbReference>
<dbReference type="InterPro" id="IPR010327">
    <property type="entry name" value="FldB/FldC_alpha/beta"/>
</dbReference>
<sequence length="406" mass="46626">MVKSDILNVFFTQMVASLKKKLELKPTARRKFIYEIGRLGTRIFDKSWSIGWTTIFVPYEILNSMNISGMFVEFFGAMLSGTGMANKYFEIAEDKGYSTDGCTYHRAIIGAAMDGLIPEPGVLIGASIPCNGGVKALKRIGEIFNKKVFILNIPIDITDDSVDYLTEQYKQMISYIEDETGRKLDYNKLKQTIRYNNEAREYILEVEDYCKKVPSPANSNDLKNFIMFILLQGTKEGVEVAKTYRDEFKYRVENGIYNLPEEKHRLLWIQNRIQFKNDLIEILEKKYGANVVIEEFNHIWWEPMDESDPLRSLAQRMITQPIIGPVERRLKVIAQLAKDYKINGAINPAHLGCRQTAGARVLFKDTLQKVGVPLIHLDVDCVDERNYSRGQTLTRLEAFMEMLVHG</sequence>
<dbReference type="EMBL" id="LAZR01021578">
    <property type="protein sequence ID" value="KKL84863.1"/>
    <property type="molecule type" value="Genomic_DNA"/>
</dbReference>
<gene>
    <name evidence="2" type="ORF">LCGC14_1960480</name>
</gene>
<reference evidence="2" key="1">
    <citation type="journal article" date="2015" name="Nature">
        <title>Complex archaea that bridge the gap between prokaryotes and eukaryotes.</title>
        <authorList>
            <person name="Spang A."/>
            <person name="Saw J.H."/>
            <person name="Jorgensen S.L."/>
            <person name="Zaremba-Niedzwiedzka K."/>
            <person name="Martijn J."/>
            <person name="Lind A.E."/>
            <person name="van Eijk R."/>
            <person name="Schleper C."/>
            <person name="Guy L."/>
            <person name="Ettema T.J."/>
        </authorList>
    </citation>
    <scope>NUCLEOTIDE SEQUENCE</scope>
</reference>
<comment type="caution">
    <text evidence="2">The sequence shown here is derived from an EMBL/GenBank/DDBJ whole genome shotgun (WGS) entry which is preliminary data.</text>
</comment>
<protein>
    <recommendedName>
        <fullName evidence="3">2-hydroxyglutaryl-CoA dehydratase D-component</fullName>
    </recommendedName>
</protein>
<dbReference type="AlphaFoldDB" id="A0A0F9FEZ9"/>
<name>A0A0F9FEZ9_9ZZZZ</name>
<proteinExistence type="inferred from homology"/>
<dbReference type="Pfam" id="PF06050">
    <property type="entry name" value="HGD-D"/>
    <property type="match status" value="1"/>
</dbReference>
<comment type="similarity">
    <text evidence="1">Belongs to the FldB/FldC dehydratase alpha/beta subunit family.</text>
</comment>
<evidence type="ECO:0008006" key="3">
    <source>
        <dbReference type="Google" id="ProtNLM"/>
    </source>
</evidence>
<evidence type="ECO:0000313" key="2">
    <source>
        <dbReference type="EMBL" id="KKL84863.1"/>
    </source>
</evidence>
<dbReference type="PANTHER" id="PTHR30548:SF2">
    <property type="entry name" value="2-HYDROXYACYL-COA DEHYDRATASE,D-COMPONENT"/>
    <property type="match status" value="1"/>
</dbReference>
<dbReference type="Gene3D" id="3.40.50.11900">
    <property type="match status" value="1"/>
</dbReference>